<organism evidence="6 7">
    <name type="scientific">Nocardioides nanhaiensis</name>
    <dbReference type="NCBI Taxonomy" id="1476871"/>
    <lineage>
        <taxon>Bacteria</taxon>
        <taxon>Bacillati</taxon>
        <taxon>Actinomycetota</taxon>
        <taxon>Actinomycetes</taxon>
        <taxon>Propionibacteriales</taxon>
        <taxon>Nocardioidaceae</taxon>
        <taxon>Nocardioides</taxon>
    </lineage>
</organism>
<dbReference type="Pfam" id="PF03861">
    <property type="entry name" value="ANTAR"/>
    <property type="match status" value="1"/>
</dbReference>
<evidence type="ECO:0000256" key="4">
    <source>
        <dbReference type="ARBA" id="ARBA00023163"/>
    </source>
</evidence>
<evidence type="ECO:0000256" key="3">
    <source>
        <dbReference type="ARBA" id="ARBA00023015"/>
    </source>
</evidence>
<dbReference type="SUPFAM" id="SSF52172">
    <property type="entry name" value="CheY-like"/>
    <property type="match status" value="1"/>
</dbReference>
<dbReference type="InterPro" id="IPR005561">
    <property type="entry name" value="ANTAR"/>
</dbReference>
<accession>A0ABP8VUQ7</accession>
<dbReference type="RefSeq" id="WP_345262595.1">
    <property type="nucleotide sequence ID" value="NZ_BAABIM010000001.1"/>
</dbReference>
<dbReference type="SUPFAM" id="SSF55781">
    <property type="entry name" value="GAF domain-like"/>
    <property type="match status" value="1"/>
</dbReference>
<dbReference type="InterPro" id="IPR029016">
    <property type="entry name" value="GAF-like_dom_sf"/>
</dbReference>
<dbReference type="PROSITE" id="PS50921">
    <property type="entry name" value="ANTAR"/>
    <property type="match status" value="1"/>
</dbReference>
<dbReference type="InterPro" id="IPR036388">
    <property type="entry name" value="WH-like_DNA-bd_sf"/>
</dbReference>
<evidence type="ECO:0000256" key="2">
    <source>
        <dbReference type="ARBA" id="ARBA00022777"/>
    </source>
</evidence>
<dbReference type="InterPro" id="IPR012074">
    <property type="entry name" value="GAF_ANTAR"/>
</dbReference>
<evidence type="ECO:0000313" key="7">
    <source>
        <dbReference type="Proteomes" id="UP001500621"/>
    </source>
</evidence>
<dbReference type="EMBL" id="BAABIM010000001">
    <property type="protein sequence ID" value="GAA4672277.1"/>
    <property type="molecule type" value="Genomic_DNA"/>
</dbReference>
<dbReference type="Gene3D" id="3.30.450.40">
    <property type="match status" value="1"/>
</dbReference>
<dbReference type="InterPro" id="IPR003018">
    <property type="entry name" value="GAF"/>
</dbReference>
<protein>
    <submittedName>
        <fullName evidence="6">GAF and ANTAR domain-containing protein</fullName>
    </submittedName>
</protein>
<reference evidence="7" key="1">
    <citation type="journal article" date="2019" name="Int. J. Syst. Evol. Microbiol.">
        <title>The Global Catalogue of Microorganisms (GCM) 10K type strain sequencing project: providing services to taxonomists for standard genome sequencing and annotation.</title>
        <authorList>
            <consortium name="The Broad Institute Genomics Platform"/>
            <consortium name="The Broad Institute Genome Sequencing Center for Infectious Disease"/>
            <person name="Wu L."/>
            <person name="Ma J."/>
        </authorList>
    </citation>
    <scope>NUCLEOTIDE SEQUENCE [LARGE SCALE GENOMIC DNA]</scope>
    <source>
        <strain evidence="7">JCM 18127</strain>
    </source>
</reference>
<proteinExistence type="predicted"/>
<keyword evidence="7" id="KW-1185">Reference proteome</keyword>
<dbReference type="Proteomes" id="UP001500621">
    <property type="component" value="Unassembled WGS sequence"/>
</dbReference>
<keyword evidence="4" id="KW-0804">Transcription</keyword>
<keyword evidence="3" id="KW-0805">Transcription regulation</keyword>
<name>A0ABP8VUQ7_9ACTN</name>
<sequence length="254" mass="26516">MSDLDLALVTALVHAARRLAATRSLEEAGEEVVRAATSAVPGFVSAALVVGDADGASAVVAASDETARALATYQLHLEQGPLALALDQARTVQTADTRRDPRWPRLARSLVVRATAPVAAQLCTPLVVGGRVLGALDLSAPVTGLPAEPWVRAAELHATQAAMVLERLQVEAQLASAVDSRTVIGQAVGLLMERLRVGRDEAVELLKQHSSISNTRVRTLADELVAEADELYGASPRAGDAAVPASPSALPRLR</sequence>
<comment type="caution">
    <text evidence="6">The sequence shown here is derived from an EMBL/GenBank/DDBJ whole genome shotgun (WGS) entry which is preliminary data.</text>
</comment>
<feature type="domain" description="ANTAR" evidence="5">
    <location>
        <begin position="164"/>
        <end position="225"/>
    </location>
</feature>
<keyword evidence="2" id="KW-0418">Kinase</keyword>
<evidence type="ECO:0000313" key="6">
    <source>
        <dbReference type="EMBL" id="GAA4672277.1"/>
    </source>
</evidence>
<gene>
    <name evidence="6" type="ORF">GCM10023226_06320</name>
</gene>
<dbReference type="PIRSF" id="PIRSF036625">
    <property type="entry name" value="GAF_ANTAR"/>
    <property type="match status" value="1"/>
</dbReference>
<dbReference type="Gene3D" id="1.10.10.10">
    <property type="entry name" value="Winged helix-like DNA-binding domain superfamily/Winged helix DNA-binding domain"/>
    <property type="match status" value="1"/>
</dbReference>
<keyword evidence="1" id="KW-0808">Transferase</keyword>
<dbReference type="InterPro" id="IPR011006">
    <property type="entry name" value="CheY-like_superfamily"/>
</dbReference>
<evidence type="ECO:0000259" key="5">
    <source>
        <dbReference type="PROSITE" id="PS50921"/>
    </source>
</evidence>
<dbReference type="Pfam" id="PF13185">
    <property type="entry name" value="GAF_2"/>
    <property type="match status" value="1"/>
</dbReference>
<evidence type="ECO:0000256" key="1">
    <source>
        <dbReference type="ARBA" id="ARBA00022679"/>
    </source>
</evidence>
<dbReference type="SMART" id="SM01012">
    <property type="entry name" value="ANTAR"/>
    <property type="match status" value="1"/>
</dbReference>